<comment type="caution">
    <text evidence="2">The sequence shown here is derived from an EMBL/GenBank/DDBJ whole genome shotgun (WGS) entry which is preliminary data.</text>
</comment>
<feature type="domain" description="VTC" evidence="1">
    <location>
        <begin position="26"/>
        <end position="234"/>
    </location>
</feature>
<proteinExistence type="predicted"/>
<keyword evidence="3" id="KW-1185">Reference proteome</keyword>
<reference evidence="2 3" key="1">
    <citation type="submission" date="2023-07" db="EMBL/GenBank/DDBJ databases">
        <title>Sequencing the genomes of 1000 actinobacteria strains.</title>
        <authorList>
            <person name="Klenk H.-P."/>
        </authorList>
    </citation>
    <scope>NUCLEOTIDE SEQUENCE [LARGE SCALE GENOMIC DNA]</scope>
    <source>
        <strain evidence="2 3">DSM 19426</strain>
    </source>
</reference>
<gene>
    <name evidence="2" type="ORF">J2S63_003010</name>
</gene>
<accession>A0ABU2BYH4</accession>
<dbReference type="RefSeq" id="WP_310303886.1">
    <property type="nucleotide sequence ID" value="NZ_BAAAPS010000003.1"/>
</dbReference>
<evidence type="ECO:0000313" key="2">
    <source>
        <dbReference type="EMBL" id="MDR7363457.1"/>
    </source>
</evidence>
<sequence length="262" mass="28502">MSDLDLTAPAPLSLEAVTGTASALTRVDRKYVVPVAVAQHLVEELAGSAGVLEIAGRRTTSYLTTYLDTARLTSCREHLQRRRRRWKVRERVYVEDGLRRLEVKLRVGDGRTVKHLSPLAPVREGSGPLLEEDLPTLEGSLGAAGHVVAARTLRPTVTVSYERATLADLDSGTRVTLDTGVVSRLGDGQVWLDPSMVIVETKGHTRPGTADRLLVGAGHRPLALSKYVSAAALLRDDLADNDLRRLRGTVLHVGRDRDRVAS</sequence>
<organism evidence="2 3">
    <name type="scientific">Nocardioides marmoribigeumensis</name>
    <dbReference type="NCBI Taxonomy" id="433649"/>
    <lineage>
        <taxon>Bacteria</taxon>
        <taxon>Bacillati</taxon>
        <taxon>Actinomycetota</taxon>
        <taxon>Actinomycetes</taxon>
        <taxon>Propionibacteriales</taxon>
        <taxon>Nocardioidaceae</taxon>
        <taxon>Nocardioides</taxon>
    </lineage>
</organism>
<name>A0ABU2BYH4_9ACTN</name>
<dbReference type="Pfam" id="PF09359">
    <property type="entry name" value="VTC"/>
    <property type="match status" value="1"/>
</dbReference>
<evidence type="ECO:0000259" key="1">
    <source>
        <dbReference type="Pfam" id="PF09359"/>
    </source>
</evidence>
<dbReference type="Proteomes" id="UP001183648">
    <property type="component" value="Unassembled WGS sequence"/>
</dbReference>
<dbReference type="InterPro" id="IPR018966">
    <property type="entry name" value="VTC_domain"/>
</dbReference>
<dbReference type="EMBL" id="JAVDYG010000001">
    <property type="protein sequence ID" value="MDR7363457.1"/>
    <property type="molecule type" value="Genomic_DNA"/>
</dbReference>
<protein>
    <recommendedName>
        <fullName evidence="1">VTC domain-containing protein</fullName>
    </recommendedName>
</protein>
<evidence type="ECO:0000313" key="3">
    <source>
        <dbReference type="Proteomes" id="UP001183648"/>
    </source>
</evidence>